<reference evidence="6" key="1">
    <citation type="journal article" date="2011" name="Proc. Natl. Acad. Sci. U.S.A.">
        <title>Obligate biotrophy features unraveled by the genomic analysis of rust fungi.</title>
        <authorList>
            <person name="Duplessis S."/>
            <person name="Cuomo C.A."/>
            <person name="Lin Y.-C."/>
            <person name="Aerts A."/>
            <person name="Tisserant E."/>
            <person name="Veneault-Fourrey C."/>
            <person name="Joly D.L."/>
            <person name="Hacquard S."/>
            <person name="Amselem J."/>
            <person name="Cantarel B.L."/>
            <person name="Chiu R."/>
            <person name="Coutinho P.M."/>
            <person name="Feau N."/>
            <person name="Field M."/>
            <person name="Frey P."/>
            <person name="Gelhaye E."/>
            <person name="Goldberg J."/>
            <person name="Grabherr M.G."/>
            <person name="Kodira C.D."/>
            <person name="Kohler A."/>
            <person name="Kuees U."/>
            <person name="Lindquist E.A."/>
            <person name="Lucas S.M."/>
            <person name="Mago R."/>
            <person name="Mauceli E."/>
            <person name="Morin E."/>
            <person name="Murat C."/>
            <person name="Pangilinan J.L."/>
            <person name="Park R."/>
            <person name="Pearson M."/>
            <person name="Quesneville H."/>
            <person name="Rouhier N."/>
            <person name="Sakthikumar S."/>
            <person name="Salamov A.A."/>
            <person name="Schmutz J."/>
            <person name="Selles B."/>
            <person name="Shapiro H."/>
            <person name="Tanguay P."/>
            <person name="Tuskan G.A."/>
            <person name="Henrissat B."/>
            <person name="Van de Peer Y."/>
            <person name="Rouze P."/>
            <person name="Ellis J.G."/>
            <person name="Dodds P.N."/>
            <person name="Schein J.E."/>
            <person name="Zhong S."/>
            <person name="Hamelin R.C."/>
            <person name="Grigoriev I.V."/>
            <person name="Szabo L.J."/>
            <person name="Martin F."/>
        </authorList>
    </citation>
    <scope>NUCLEOTIDE SEQUENCE [LARGE SCALE GENOMIC DNA]</scope>
    <source>
        <strain evidence="6">98AG31 / pathotype 3-4-7</strain>
    </source>
</reference>
<feature type="compositionally biased region" description="Polar residues" evidence="4">
    <location>
        <begin position="303"/>
        <end position="319"/>
    </location>
</feature>
<feature type="region of interest" description="Disordered" evidence="4">
    <location>
        <begin position="292"/>
        <end position="333"/>
    </location>
</feature>
<dbReference type="InParanoid" id="F4R657"/>
<protein>
    <recommendedName>
        <fullName evidence="7">Nuclear protein Es2</fullName>
    </recommendedName>
</protein>
<evidence type="ECO:0008006" key="7">
    <source>
        <dbReference type="Google" id="ProtNLM"/>
    </source>
</evidence>
<dbReference type="STRING" id="747676.F4R657"/>
<comment type="similarity">
    <text evidence="2">Belongs to the ESS2 family.</text>
</comment>
<evidence type="ECO:0000256" key="2">
    <source>
        <dbReference type="ARBA" id="ARBA00009072"/>
    </source>
</evidence>
<dbReference type="GeneID" id="18935023"/>
<accession>F4R657</accession>
<evidence type="ECO:0000313" key="5">
    <source>
        <dbReference type="EMBL" id="EGG12527.1"/>
    </source>
</evidence>
<feature type="region of interest" description="Disordered" evidence="4">
    <location>
        <begin position="1"/>
        <end position="35"/>
    </location>
</feature>
<dbReference type="GO" id="GO:0071013">
    <property type="term" value="C:catalytic step 2 spliceosome"/>
    <property type="evidence" value="ECO:0007669"/>
    <property type="project" value="TreeGrafter"/>
</dbReference>
<dbReference type="PANTHER" id="PTHR12940:SF0">
    <property type="entry name" value="SPLICING FACTOR ESS-2 HOMOLOG"/>
    <property type="match status" value="1"/>
</dbReference>
<sequence>MPESNSNQATPTKRDLIKLKPPSTPILLPGDKSRGLQPVTYHPIHGHLQSAPTISLKQQRVLEEDEYIEALSSIIKRDFFPSLDQFDKERQKWQDERRRKLTLLQSTNSTSMDLTDRQINHVKGMSWSNTNPIRSHRWEDDGPTPRPGPSSGIPGMTPLGTQCGDTPIATPISYSAHQQTPLKPKNYDSNLSLDDFCARYTSEDNSSFSEILNNANQLKRLKYTWAFESSNKQNAKLLEATLKREHLIEMISKMTEGGKGVGLIEGMSGRPGERKMIENVITKDERLAIEAEDRDSTKLILDTPNSAPNSPSDQQITSTDPDHESRQSKGKGRAVTAIDLAVAPNAQPVKNPNAWPHVTRNALMFAPDANISSHQSMPPPPFPAAPTVSLGGPKGINYANTRMSNDNLIEDALKQAKSSSRMSMTTLSPTRSHIAAAINGTPYPAPESMSPRVNGFGFVSSMPTPNANKLKESNQLDELMTWGEIMSTPISLNPQEEELREEGPFKIPKTPRREELAMGMARQASKSLREKFGNGLGGTHISQLRKTVLKDQSRERLRSSKSQHEVNSTSKIGGWKPKREEILSPAGKRLLKKTEFNSIHSNQSPLNSNHLHSKSTSNQHFTPKRDLNQIKLDQESMNRIKKAKWES</sequence>
<feature type="region of interest" description="Disordered" evidence="4">
    <location>
        <begin position="600"/>
        <end position="647"/>
    </location>
</feature>
<feature type="compositionally biased region" description="Basic and acidic residues" evidence="4">
    <location>
        <begin position="623"/>
        <end position="647"/>
    </location>
</feature>
<feature type="compositionally biased region" description="Polar residues" evidence="4">
    <location>
        <begin position="1"/>
        <end position="11"/>
    </location>
</feature>
<feature type="compositionally biased region" description="Polar residues" evidence="4">
    <location>
        <begin position="600"/>
        <end position="621"/>
    </location>
</feature>
<organism evidence="6">
    <name type="scientific">Melampsora larici-populina (strain 98AG31 / pathotype 3-4-7)</name>
    <name type="common">Poplar leaf rust fungus</name>
    <dbReference type="NCBI Taxonomy" id="747676"/>
    <lineage>
        <taxon>Eukaryota</taxon>
        <taxon>Fungi</taxon>
        <taxon>Dikarya</taxon>
        <taxon>Basidiomycota</taxon>
        <taxon>Pucciniomycotina</taxon>
        <taxon>Pucciniomycetes</taxon>
        <taxon>Pucciniales</taxon>
        <taxon>Melampsoraceae</taxon>
        <taxon>Melampsora</taxon>
    </lineage>
</organism>
<evidence type="ECO:0000256" key="1">
    <source>
        <dbReference type="ARBA" id="ARBA00004123"/>
    </source>
</evidence>
<feature type="region of interest" description="Disordered" evidence="4">
    <location>
        <begin position="125"/>
        <end position="157"/>
    </location>
</feature>
<dbReference type="AlphaFoldDB" id="F4R657"/>
<evidence type="ECO:0000313" key="6">
    <source>
        <dbReference type="Proteomes" id="UP000001072"/>
    </source>
</evidence>
<proteinExistence type="inferred from homology"/>
<dbReference type="HOGENOM" id="CLU_024820_2_0_1"/>
<evidence type="ECO:0000256" key="4">
    <source>
        <dbReference type="SAM" id="MobiDB-lite"/>
    </source>
</evidence>
<dbReference type="EMBL" id="GL883091">
    <property type="protein sequence ID" value="EGG12527.1"/>
    <property type="molecule type" value="Genomic_DNA"/>
</dbReference>
<name>F4R657_MELLP</name>
<dbReference type="OrthoDB" id="19679at2759"/>
<dbReference type="VEuPathDB" id="FungiDB:MELLADRAFT_88883"/>
<dbReference type="KEGG" id="mlr:MELLADRAFT_88883"/>
<dbReference type="PANTHER" id="PTHR12940">
    <property type="entry name" value="ES-2 PROTEIN - RELATED"/>
    <property type="match status" value="1"/>
</dbReference>
<dbReference type="Pfam" id="PF09751">
    <property type="entry name" value="Es2"/>
    <property type="match status" value="1"/>
</dbReference>
<dbReference type="eggNOG" id="KOG2627">
    <property type="taxonomic scope" value="Eukaryota"/>
</dbReference>
<dbReference type="RefSeq" id="XP_007404902.1">
    <property type="nucleotide sequence ID" value="XM_007404840.1"/>
</dbReference>
<comment type="subcellular location">
    <subcellularLocation>
        <location evidence="1">Nucleus</location>
    </subcellularLocation>
</comment>
<keyword evidence="3" id="KW-0539">Nucleus</keyword>
<keyword evidence="6" id="KW-1185">Reference proteome</keyword>
<dbReference type="Proteomes" id="UP000001072">
    <property type="component" value="Unassembled WGS sequence"/>
</dbReference>
<feature type="compositionally biased region" description="Basic and acidic residues" evidence="4">
    <location>
        <begin position="548"/>
        <end position="564"/>
    </location>
</feature>
<dbReference type="InterPro" id="IPR019148">
    <property type="entry name" value="Nuclear_protein_DGCR14_ESS-2"/>
</dbReference>
<feature type="region of interest" description="Disordered" evidence="4">
    <location>
        <begin position="531"/>
        <end position="581"/>
    </location>
</feature>
<gene>
    <name evidence="5" type="ORF">MELLADRAFT_88883</name>
</gene>
<evidence type="ECO:0000256" key="3">
    <source>
        <dbReference type="ARBA" id="ARBA00023242"/>
    </source>
</evidence>